<feature type="domain" description="Cytochrome c" evidence="9">
    <location>
        <begin position="73"/>
        <end position="197"/>
    </location>
</feature>
<reference evidence="11" key="1">
    <citation type="submission" date="2025-08" db="UniProtKB">
        <authorList>
            <consortium name="RefSeq"/>
        </authorList>
    </citation>
    <scope>IDENTIFICATION</scope>
</reference>
<dbReference type="PANTHER" id="PTHR30600">
    <property type="entry name" value="CYTOCHROME C PEROXIDASE-RELATED"/>
    <property type="match status" value="1"/>
</dbReference>
<feature type="domain" description="Cytochrome c" evidence="9">
    <location>
        <begin position="253"/>
        <end position="453"/>
    </location>
</feature>
<evidence type="ECO:0000256" key="8">
    <source>
        <dbReference type="SAM" id="SignalP"/>
    </source>
</evidence>
<dbReference type="Proteomes" id="UP000675920">
    <property type="component" value="Unplaced"/>
</dbReference>
<dbReference type="GO" id="GO:0009055">
    <property type="term" value="F:electron transfer activity"/>
    <property type="evidence" value="ECO:0007669"/>
    <property type="project" value="InterPro"/>
</dbReference>
<evidence type="ECO:0000259" key="9">
    <source>
        <dbReference type="PROSITE" id="PS51007"/>
    </source>
</evidence>
<evidence type="ECO:0000256" key="5">
    <source>
        <dbReference type="ARBA" id="ARBA00023002"/>
    </source>
</evidence>
<keyword evidence="6 7" id="KW-0408">Iron</keyword>
<dbReference type="InterPro" id="IPR036909">
    <property type="entry name" value="Cyt_c-like_dom_sf"/>
</dbReference>
<dbReference type="GO" id="GO:0030313">
    <property type="term" value="C:cell envelope"/>
    <property type="evidence" value="ECO:0007669"/>
    <property type="project" value="UniProtKB-SubCell"/>
</dbReference>
<dbReference type="PROSITE" id="PS51007">
    <property type="entry name" value="CYTC"/>
    <property type="match status" value="2"/>
</dbReference>
<sequence length="462" mass="48596">MTAPLARVSRWLASITVAWLASAGMIGASAADAGRATGPAALPAGAVVLDHVGATPRLAAIVSPVREFRPDPALAALGRRMFFDSGLSRPAGTSCAACHDPARGWGGGRTGPAGVPLGSRPGHASGRVAPSLAYARYVPPLHFYQDDDALAPAPFGGLTADGRADALARQAALPLLNPDEMNHRDGRDVAAALARAPYAGELAARFGPAALRDGKAALDAAGAALEAFLQSDELAPFSSRYDEHVRGRATLTAQELRGLALFRDPDKGNCASCHQFSHSSTNPARSLFTDFGYDAIGVPRNRALAGKGHDLGLCVTARQRGWPEPQAWCGWFRTPSLRNVALRERFMHNGVFDDLREVLRFYATRATAPQDWYPYRVADRVATPAAHAATAVRAGAKEGGAGVTGVAPFDDLPPALRGNVNVNSVPYNRRPGSAPALDDADIDALLAFLRTLSDRPSGLTRP</sequence>
<keyword evidence="3 7" id="KW-0479">Metal-binding</keyword>
<dbReference type="InterPro" id="IPR051395">
    <property type="entry name" value="Cytochrome_c_Peroxidase/MauG"/>
</dbReference>
<organism evidence="10 11">
    <name type="scientific">Derxia gummosa DSM 723</name>
    <dbReference type="NCBI Taxonomy" id="1121388"/>
    <lineage>
        <taxon>Bacteria</taxon>
        <taxon>Pseudomonadati</taxon>
        <taxon>Pseudomonadota</taxon>
        <taxon>Betaproteobacteria</taxon>
        <taxon>Burkholderiales</taxon>
        <taxon>Alcaligenaceae</taxon>
        <taxon>Derxia</taxon>
    </lineage>
</organism>
<keyword evidence="2 7" id="KW-0349">Heme</keyword>
<evidence type="ECO:0000256" key="7">
    <source>
        <dbReference type="PROSITE-ProRule" id="PRU00433"/>
    </source>
</evidence>
<evidence type="ECO:0000313" key="10">
    <source>
        <dbReference type="Proteomes" id="UP000675920"/>
    </source>
</evidence>
<evidence type="ECO:0000256" key="2">
    <source>
        <dbReference type="ARBA" id="ARBA00022617"/>
    </source>
</evidence>
<keyword evidence="11" id="KW-0575">Peroxidase</keyword>
<evidence type="ECO:0000256" key="1">
    <source>
        <dbReference type="ARBA" id="ARBA00004196"/>
    </source>
</evidence>
<keyword evidence="10" id="KW-1185">Reference proteome</keyword>
<dbReference type="Pfam" id="PF03150">
    <property type="entry name" value="CCP_MauG"/>
    <property type="match status" value="1"/>
</dbReference>
<keyword evidence="5" id="KW-0560">Oxidoreductase</keyword>
<dbReference type="GO" id="GO:0004130">
    <property type="term" value="F:cytochrome-c peroxidase activity"/>
    <property type="evidence" value="ECO:0007669"/>
    <property type="project" value="UniProtKB-EC"/>
</dbReference>
<name>A0A9U5C6H7_9BURK</name>
<feature type="chain" id="PRO_5040727009" evidence="8">
    <location>
        <begin position="31"/>
        <end position="462"/>
    </location>
</feature>
<proteinExistence type="predicted"/>
<dbReference type="RefSeq" id="WP_245591274.1">
    <property type="nucleotide sequence ID" value="NZ_AXWS01000007.1"/>
</dbReference>
<dbReference type="GO" id="GO:0020037">
    <property type="term" value="F:heme binding"/>
    <property type="evidence" value="ECO:0007669"/>
    <property type="project" value="InterPro"/>
</dbReference>
<evidence type="ECO:0000256" key="4">
    <source>
        <dbReference type="ARBA" id="ARBA00022729"/>
    </source>
</evidence>
<keyword evidence="4 8" id="KW-0732">Signal</keyword>
<dbReference type="PANTHER" id="PTHR30600:SF10">
    <property type="entry name" value="BLL6722 PROTEIN"/>
    <property type="match status" value="1"/>
</dbReference>
<protein>
    <submittedName>
        <fullName evidence="11">Cytochrome-c peroxidase</fullName>
        <ecNumber evidence="11">1.11.1.5</ecNumber>
    </submittedName>
</protein>
<dbReference type="EC" id="1.11.1.5" evidence="11"/>
<dbReference type="InterPro" id="IPR009056">
    <property type="entry name" value="Cyt_c-like_dom"/>
</dbReference>
<feature type="signal peptide" evidence="8">
    <location>
        <begin position="1"/>
        <end position="30"/>
    </location>
</feature>
<dbReference type="InterPro" id="IPR004852">
    <property type="entry name" value="Di-haem_cyt_c_peroxidsae"/>
</dbReference>
<evidence type="ECO:0000256" key="6">
    <source>
        <dbReference type="ARBA" id="ARBA00023004"/>
    </source>
</evidence>
<comment type="subcellular location">
    <subcellularLocation>
        <location evidence="1">Cell envelope</location>
    </subcellularLocation>
</comment>
<dbReference type="Gene3D" id="1.10.760.10">
    <property type="entry name" value="Cytochrome c-like domain"/>
    <property type="match status" value="2"/>
</dbReference>
<dbReference type="SUPFAM" id="SSF46626">
    <property type="entry name" value="Cytochrome c"/>
    <property type="match status" value="2"/>
</dbReference>
<dbReference type="GO" id="GO:0046872">
    <property type="term" value="F:metal ion binding"/>
    <property type="evidence" value="ECO:0007669"/>
    <property type="project" value="UniProtKB-KW"/>
</dbReference>
<evidence type="ECO:0000256" key="3">
    <source>
        <dbReference type="ARBA" id="ARBA00022723"/>
    </source>
</evidence>
<dbReference type="AlphaFoldDB" id="A0A9U5C6H7"/>
<accession>A0A9U5C6H7</accession>
<evidence type="ECO:0000313" key="11">
    <source>
        <dbReference type="RefSeq" id="WP_245591274.1"/>
    </source>
</evidence>